<sequence length="172" mass="20260">MGNCLKAVDQEMCFRSIEHDQAMAEKEKLKEVILDSKTKEVDLRSQLYLLQERMDLLMEEVAQATIKELKTKVESWKSRYIEMADHAEARVQATREEAIFWKDRYVKLAWLTNQAIIDILRNLLATKGMINLLETLAKISQFLKLCRRFLASLWHDFVLSSIKVNKMNARFY</sequence>
<accession>A0A371HXX4</accession>
<name>A0A371HXX4_MUCPR</name>
<keyword evidence="1" id="KW-0175">Coiled coil</keyword>
<feature type="non-terminal residue" evidence="2">
    <location>
        <position position="1"/>
    </location>
</feature>
<evidence type="ECO:0000256" key="1">
    <source>
        <dbReference type="SAM" id="Coils"/>
    </source>
</evidence>
<evidence type="ECO:0000313" key="2">
    <source>
        <dbReference type="EMBL" id="RDY07650.1"/>
    </source>
</evidence>
<keyword evidence="3" id="KW-1185">Reference proteome</keyword>
<dbReference type="AlphaFoldDB" id="A0A371HXX4"/>
<protein>
    <submittedName>
        <fullName evidence="2">Uncharacterized protein</fullName>
    </submittedName>
</protein>
<comment type="caution">
    <text evidence="2">The sequence shown here is derived from an EMBL/GenBank/DDBJ whole genome shotgun (WGS) entry which is preliminary data.</text>
</comment>
<dbReference type="Proteomes" id="UP000257109">
    <property type="component" value="Unassembled WGS sequence"/>
</dbReference>
<gene>
    <name evidence="2" type="ORF">CR513_08207</name>
</gene>
<dbReference type="EMBL" id="QJKJ01001425">
    <property type="protein sequence ID" value="RDY07650.1"/>
    <property type="molecule type" value="Genomic_DNA"/>
</dbReference>
<evidence type="ECO:0000313" key="3">
    <source>
        <dbReference type="Proteomes" id="UP000257109"/>
    </source>
</evidence>
<feature type="coiled-coil region" evidence="1">
    <location>
        <begin position="59"/>
        <end position="97"/>
    </location>
</feature>
<proteinExistence type="predicted"/>
<reference evidence="2" key="1">
    <citation type="submission" date="2018-05" db="EMBL/GenBank/DDBJ databases">
        <title>Draft genome of Mucuna pruriens seed.</title>
        <authorList>
            <person name="Nnadi N.E."/>
            <person name="Vos R."/>
            <person name="Hasami M.H."/>
            <person name="Devisetty U.K."/>
            <person name="Aguiy J.C."/>
        </authorList>
    </citation>
    <scope>NUCLEOTIDE SEQUENCE [LARGE SCALE GENOMIC DNA]</scope>
    <source>
        <strain evidence="2">JCA_2017</strain>
    </source>
</reference>
<organism evidence="2 3">
    <name type="scientific">Mucuna pruriens</name>
    <name type="common">Velvet bean</name>
    <name type="synonym">Dolichos pruriens</name>
    <dbReference type="NCBI Taxonomy" id="157652"/>
    <lineage>
        <taxon>Eukaryota</taxon>
        <taxon>Viridiplantae</taxon>
        <taxon>Streptophyta</taxon>
        <taxon>Embryophyta</taxon>
        <taxon>Tracheophyta</taxon>
        <taxon>Spermatophyta</taxon>
        <taxon>Magnoliopsida</taxon>
        <taxon>eudicotyledons</taxon>
        <taxon>Gunneridae</taxon>
        <taxon>Pentapetalae</taxon>
        <taxon>rosids</taxon>
        <taxon>fabids</taxon>
        <taxon>Fabales</taxon>
        <taxon>Fabaceae</taxon>
        <taxon>Papilionoideae</taxon>
        <taxon>50 kb inversion clade</taxon>
        <taxon>NPAAA clade</taxon>
        <taxon>indigoferoid/millettioid clade</taxon>
        <taxon>Phaseoleae</taxon>
        <taxon>Mucuna</taxon>
    </lineage>
</organism>